<dbReference type="EMBL" id="JAHRHJ020003629">
    <property type="protein sequence ID" value="KAH9291422.1"/>
    <property type="molecule type" value="Genomic_DNA"/>
</dbReference>
<proteinExistence type="predicted"/>
<organism evidence="2 3">
    <name type="scientific">Taxus chinensis</name>
    <name type="common">Chinese yew</name>
    <name type="synonym">Taxus wallichiana var. chinensis</name>
    <dbReference type="NCBI Taxonomy" id="29808"/>
    <lineage>
        <taxon>Eukaryota</taxon>
        <taxon>Viridiplantae</taxon>
        <taxon>Streptophyta</taxon>
        <taxon>Embryophyta</taxon>
        <taxon>Tracheophyta</taxon>
        <taxon>Spermatophyta</taxon>
        <taxon>Pinopsida</taxon>
        <taxon>Pinidae</taxon>
        <taxon>Conifers II</taxon>
        <taxon>Cupressales</taxon>
        <taxon>Taxaceae</taxon>
        <taxon>Taxus</taxon>
    </lineage>
</organism>
<reference evidence="2 3" key="1">
    <citation type="journal article" date="2021" name="Nat. Plants">
        <title>The Taxus genome provides insights into paclitaxel biosynthesis.</title>
        <authorList>
            <person name="Xiong X."/>
            <person name="Gou J."/>
            <person name="Liao Q."/>
            <person name="Li Y."/>
            <person name="Zhou Q."/>
            <person name="Bi G."/>
            <person name="Li C."/>
            <person name="Du R."/>
            <person name="Wang X."/>
            <person name="Sun T."/>
            <person name="Guo L."/>
            <person name="Liang H."/>
            <person name="Lu P."/>
            <person name="Wu Y."/>
            <person name="Zhang Z."/>
            <person name="Ro D.K."/>
            <person name="Shang Y."/>
            <person name="Huang S."/>
            <person name="Yan J."/>
        </authorList>
    </citation>
    <scope>NUCLEOTIDE SEQUENCE [LARGE SCALE GENOMIC DNA]</scope>
    <source>
        <strain evidence="2">Ta-2019</strain>
    </source>
</reference>
<keyword evidence="3" id="KW-1185">Reference proteome</keyword>
<sequence length="103" mass="12072">HTRSLRGIEGPEPRARKDRKDPRVEGKFRFQDLADFEHEDLFLEDGMWNTSTMQRRVHHALSIFGEVVRSIYAWRQAKNRIDTSVNCKRTIDSTLICVAMIVN</sequence>
<evidence type="ECO:0000313" key="2">
    <source>
        <dbReference type="EMBL" id="KAH9291422.1"/>
    </source>
</evidence>
<feature type="region of interest" description="Disordered" evidence="1">
    <location>
        <begin position="1"/>
        <end position="22"/>
    </location>
</feature>
<protein>
    <submittedName>
        <fullName evidence="2">Uncharacterized protein</fullName>
    </submittedName>
</protein>
<evidence type="ECO:0000256" key="1">
    <source>
        <dbReference type="SAM" id="MobiDB-lite"/>
    </source>
</evidence>
<comment type="caution">
    <text evidence="2">The sequence shown here is derived from an EMBL/GenBank/DDBJ whole genome shotgun (WGS) entry which is preliminary data.</text>
</comment>
<accession>A0AA38C0V1</accession>
<feature type="non-terminal residue" evidence="2">
    <location>
        <position position="1"/>
    </location>
</feature>
<dbReference type="Proteomes" id="UP000824469">
    <property type="component" value="Unassembled WGS sequence"/>
</dbReference>
<feature type="non-terminal residue" evidence="2">
    <location>
        <position position="103"/>
    </location>
</feature>
<evidence type="ECO:0000313" key="3">
    <source>
        <dbReference type="Proteomes" id="UP000824469"/>
    </source>
</evidence>
<gene>
    <name evidence="2" type="ORF">KI387_043389</name>
</gene>
<name>A0AA38C0V1_TAXCH</name>
<dbReference type="AlphaFoldDB" id="A0AA38C0V1"/>
<feature type="compositionally biased region" description="Basic and acidic residues" evidence="1">
    <location>
        <begin position="9"/>
        <end position="22"/>
    </location>
</feature>